<organism evidence="4 5">
    <name type="scientific">Massilia psychrophila</name>
    <dbReference type="NCBI Taxonomy" id="1603353"/>
    <lineage>
        <taxon>Bacteria</taxon>
        <taxon>Pseudomonadati</taxon>
        <taxon>Pseudomonadota</taxon>
        <taxon>Betaproteobacteria</taxon>
        <taxon>Burkholderiales</taxon>
        <taxon>Oxalobacteraceae</taxon>
        <taxon>Telluria group</taxon>
        <taxon>Massilia</taxon>
    </lineage>
</organism>
<dbReference type="Proteomes" id="UP000228593">
    <property type="component" value="Unassembled WGS sequence"/>
</dbReference>
<dbReference type="SUPFAM" id="SSF56281">
    <property type="entry name" value="Metallo-hydrolase/oxidoreductase"/>
    <property type="match status" value="1"/>
</dbReference>
<sequence>MKAAPSANRWTFEARLRRLIFMAWLAAAAATPIAAAPLRVDQVAPGVYVHLGQHKDFEDGYDGDIANIGFVIGTDAVAVIDTGGSYAVGMALKQALRKITRLPIRYVINTHGHPDHVFGNAAFMTADATEANAPPQLIGHARLPAAMALRSEAYLRNLKKQLGNKADKSTLVPPGRTVQHRLTLDLGNRKLELTAWPSAHTDNDVTLFDVATGTLWTGDLLFIERTPAIDGDIKGWLSAIDTLKKMPATMTVPGHGPVTGDKNRALTRQRDYLTTLLHDVRTSIRQGDDMTATMATAAAAERARWQLFDVVNQRNVNLLYPALEWE</sequence>
<dbReference type="Pfam" id="PF00753">
    <property type="entry name" value="Lactamase_B"/>
    <property type="match status" value="1"/>
</dbReference>
<dbReference type="CDD" id="cd16282">
    <property type="entry name" value="metallo-hydrolase-like_MBL-fold"/>
    <property type="match status" value="1"/>
</dbReference>
<dbReference type="InterPro" id="IPR036866">
    <property type="entry name" value="RibonucZ/Hydroxyglut_hydro"/>
</dbReference>
<dbReference type="InterPro" id="IPR050855">
    <property type="entry name" value="NDM-1-like"/>
</dbReference>
<dbReference type="RefSeq" id="WP_099915300.1">
    <property type="nucleotide sequence ID" value="NZ_BMHS01000012.1"/>
</dbReference>
<keyword evidence="4" id="KW-0378">Hydrolase</keyword>
<dbReference type="PANTHER" id="PTHR42951:SF4">
    <property type="entry name" value="ACYL-COENZYME A THIOESTERASE MBLAC2"/>
    <property type="match status" value="1"/>
</dbReference>
<evidence type="ECO:0000313" key="4">
    <source>
        <dbReference type="EMBL" id="PIL40420.1"/>
    </source>
</evidence>
<dbReference type="InterPro" id="IPR001279">
    <property type="entry name" value="Metallo-B-lactamas"/>
</dbReference>
<feature type="domain" description="Metallo-beta-lactamase" evidence="3">
    <location>
        <begin position="65"/>
        <end position="255"/>
    </location>
</feature>
<feature type="signal peptide" evidence="2">
    <location>
        <begin position="1"/>
        <end position="35"/>
    </location>
</feature>
<comment type="caution">
    <text evidence="4">The sequence shown here is derived from an EMBL/GenBank/DDBJ whole genome shotgun (WGS) entry which is preliminary data.</text>
</comment>
<dbReference type="EMBL" id="PDOB01000008">
    <property type="protein sequence ID" value="PIL40420.1"/>
    <property type="molecule type" value="Genomic_DNA"/>
</dbReference>
<dbReference type="SMART" id="SM00849">
    <property type="entry name" value="Lactamase_B"/>
    <property type="match status" value="1"/>
</dbReference>
<protein>
    <submittedName>
        <fullName evidence="4">MBL fold metallo-hydrolase</fullName>
    </submittedName>
</protein>
<dbReference type="NCBIfam" id="TIGR04559">
    <property type="entry name" value="SoxH_rel_PQQ_2"/>
    <property type="match status" value="1"/>
</dbReference>
<feature type="chain" id="PRO_5013890088" evidence="2">
    <location>
        <begin position="36"/>
        <end position="326"/>
    </location>
</feature>
<comment type="similarity">
    <text evidence="1">Belongs to the metallo-beta-lactamase superfamily. Class-B beta-lactamase family.</text>
</comment>
<accession>A0A2G8T2Y8</accession>
<dbReference type="GO" id="GO:0016787">
    <property type="term" value="F:hydrolase activity"/>
    <property type="evidence" value="ECO:0007669"/>
    <property type="project" value="UniProtKB-KW"/>
</dbReference>
<proteinExistence type="inferred from homology"/>
<name>A0A2G8T2Y8_9BURK</name>
<dbReference type="InterPro" id="IPR030829">
    <property type="entry name" value="SoxH-rel_PQQ_2"/>
</dbReference>
<dbReference type="AlphaFoldDB" id="A0A2G8T2Y8"/>
<keyword evidence="2" id="KW-0732">Signal</keyword>
<keyword evidence="5" id="KW-1185">Reference proteome</keyword>
<dbReference type="PANTHER" id="PTHR42951">
    <property type="entry name" value="METALLO-BETA-LACTAMASE DOMAIN-CONTAINING"/>
    <property type="match status" value="1"/>
</dbReference>
<evidence type="ECO:0000259" key="3">
    <source>
        <dbReference type="SMART" id="SM00849"/>
    </source>
</evidence>
<dbReference type="Gene3D" id="3.60.15.10">
    <property type="entry name" value="Ribonuclease Z/Hydroxyacylglutathione hydrolase-like"/>
    <property type="match status" value="1"/>
</dbReference>
<evidence type="ECO:0000313" key="5">
    <source>
        <dbReference type="Proteomes" id="UP000228593"/>
    </source>
</evidence>
<reference evidence="4 5" key="1">
    <citation type="submission" date="2017-10" db="EMBL/GenBank/DDBJ databases">
        <title>Massilia psychrophilum sp. nov., a novel purple-pigmented bacterium isolated from Tianshan glacier, Xinjiang Municipality, China.</title>
        <authorList>
            <person name="Wang H."/>
        </authorList>
    </citation>
    <scope>NUCLEOTIDE SEQUENCE [LARGE SCALE GENOMIC DNA]</scope>
    <source>
        <strain evidence="4 5">JCM 30813</strain>
    </source>
</reference>
<dbReference type="OrthoDB" id="5290005at2"/>
<evidence type="ECO:0000256" key="1">
    <source>
        <dbReference type="ARBA" id="ARBA00005250"/>
    </source>
</evidence>
<dbReference type="GO" id="GO:0017001">
    <property type="term" value="P:antibiotic catabolic process"/>
    <property type="evidence" value="ECO:0007669"/>
    <property type="project" value="UniProtKB-ARBA"/>
</dbReference>
<gene>
    <name evidence="4" type="ORF">CR103_07035</name>
</gene>
<evidence type="ECO:0000256" key="2">
    <source>
        <dbReference type="SAM" id="SignalP"/>
    </source>
</evidence>